<dbReference type="EMBL" id="CP036455">
    <property type="protein sequence ID" value="QBI54633.1"/>
    <property type="molecule type" value="Genomic_DNA"/>
</dbReference>
<dbReference type="InterPro" id="IPR050559">
    <property type="entry name" value="P-Pant_transferase_sf"/>
</dbReference>
<dbReference type="PANTHER" id="PTHR12215:SF10">
    <property type="entry name" value="L-AMINOADIPATE-SEMIALDEHYDE DEHYDROGENASE-PHOSPHOPANTETHEINYL TRANSFERASE"/>
    <property type="match status" value="1"/>
</dbReference>
<gene>
    <name evidence="4" type="primary">sfp</name>
    <name evidence="4" type="ORF">EKD16_14260</name>
</gene>
<keyword evidence="2 4" id="KW-0808">Transferase</keyword>
<dbReference type="KEGG" id="strr:EKD16_14260"/>
<sequence>MEYHRQHFAACTARTGGRTGGQNGGVTPQPKTCRLWWAAPADASPALLDLLDPAEQQRHARFRLRADRDRYLVAHALARLAVARETGCGPAEVSFTLRCRACERRTEPRPRAEPHGKPVPDGAAAGLEISYSHSGERVLLALARGVALGADVERISAERDTDGLADYCLTPAERRDLERVPAERRTEGFFGYWARKEALLKATGDGISGGLAEVGVSGPFDTAAVVAWDSARAPEHAWLTDLDAGPGYRAALAALSAHPLAIETRDAAELLAPYGPKAAPGRC</sequence>
<evidence type="ECO:0000259" key="3">
    <source>
        <dbReference type="Pfam" id="PF01648"/>
    </source>
</evidence>
<dbReference type="SUPFAM" id="SSF56214">
    <property type="entry name" value="4'-phosphopantetheinyl transferase"/>
    <property type="match status" value="2"/>
</dbReference>
<evidence type="ECO:0000313" key="5">
    <source>
        <dbReference type="Proteomes" id="UP000292235"/>
    </source>
</evidence>
<comment type="similarity">
    <text evidence="1">Belongs to the P-Pant transferase superfamily. Gsp/Sfp/HetI/AcpT family.</text>
</comment>
<reference evidence="4 5" key="1">
    <citation type="submission" date="2019-02" db="EMBL/GenBank/DDBJ databases">
        <authorList>
            <person name="Khodamoradi S."/>
            <person name="Hahnke R.L."/>
            <person name="Kaempfer P."/>
            <person name="Schumann P."/>
            <person name="Rohde M."/>
            <person name="Steinert M."/>
            <person name="Luzhetskyy A."/>
            <person name="Wink J."/>
            <person name="Ruckert C."/>
        </authorList>
    </citation>
    <scope>NUCLEOTIDE SEQUENCE [LARGE SCALE GENOMIC DNA]</scope>
    <source>
        <strain evidence="4 5">M2</strain>
    </source>
</reference>
<dbReference type="GO" id="GO:0008897">
    <property type="term" value="F:holo-[acyl-carrier-protein] synthase activity"/>
    <property type="evidence" value="ECO:0007669"/>
    <property type="project" value="InterPro"/>
</dbReference>
<name>A0A4P6Q2A0_9ACTN</name>
<proteinExistence type="inferred from homology"/>
<dbReference type="OrthoDB" id="190168at2"/>
<dbReference type="EC" id="2.7.8.-" evidence="4"/>
<evidence type="ECO:0000313" key="4">
    <source>
        <dbReference type="EMBL" id="QBI54633.1"/>
    </source>
</evidence>
<dbReference type="InterPro" id="IPR008278">
    <property type="entry name" value="4-PPantetheinyl_Trfase_dom"/>
</dbReference>
<keyword evidence="5" id="KW-1185">Reference proteome</keyword>
<dbReference type="Gene3D" id="3.90.470.20">
    <property type="entry name" value="4'-phosphopantetheinyl transferase domain"/>
    <property type="match status" value="2"/>
</dbReference>
<dbReference type="GO" id="GO:0019878">
    <property type="term" value="P:lysine biosynthetic process via aminoadipic acid"/>
    <property type="evidence" value="ECO:0007669"/>
    <property type="project" value="TreeGrafter"/>
</dbReference>
<dbReference type="InterPro" id="IPR037143">
    <property type="entry name" value="4-PPantetheinyl_Trfase_dom_sf"/>
</dbReference>
<dbReference type="GO" id="GO:0000287">
    <property type="term" value="F:magnesium ion binding"/>
    <property type="evidence" value="ECO:0007669"/>
    <property type="project" value="InterPro"/>
</dbReference>
<dbReference type="Proteomes" id="UP000292235">
    <property type="component" value="Chromosome"/>
</dbReference>
<dbReference type="GO" id="GO:0005829">
    <property type="term" value="C:cytosol"/>
    <property type="evidence" value="ECO:0007669"/>
    <property type="project" value="TreeGrafter"/>
</dbReference>
<organism evidence="4 5">
    <name type="scientific">Streptomonospora litoralis</name>
    <dbReference type="NCBI Taxonomy" id="2498135"/>
    <lineage>
        <taxon>Bacteria</taxon>
        <taxon>Bacillati</taxon>
        <taxon>Actinomycetota</taxon>
        <taxon>Actinomycetes</taxon>
        <taxon>Streptosporangiales</taxon>
        <taxon>Nocardiopsidaceae</taxon>
        <taxon>Streptomonospora</taxon>
    </lineage>
</organism>
<protein>
    <submittedName>
        <fullName evidence="4">4'-phosphopantetheinyl transferase sfp</fullName>
        <ecNumber evidence="4">2.7.8.-</ecNumber>
    </submittedName>
</protein>
<evidence type="ECO:0000256" key="1">
    <source>
        <dbReference type="ARBA" id="ARBA00010990"/>
    </source>
</evidence>
<dbReference type="PANTHER" id="PTHR12215">
    <property type="entry name" value="PHOSPHOPANTETHEINE TRANSFERASE"/>
    <property type="match status" value="1"/>
</dbReference>
<dbReference type="Pfam" id="PF01648">
    <property type="entry name" value="ACPS"/>
    <property type="match status" value="1"/>
</dbReference>
<dbReference type="AlphaFoldDB" id="A0A4P6Q2A0"/>
<accession>A0A4P6Q2A0</accession>
<evidence type="ECO:0000256" key="2">
    <source>
        <dbReference type="ARBA" id="ARBA00022679"/>
    </source>
</evidence>
<feature type="domain" description="4'-phosphopantetheinyl transferase" evidence="3">
    <location>
        <begin position="148"/>
        <end position="252"/>
    </location>
</feature>